<organism evidence="2 3">
    <name type="scientific">Leptospira ognonensis</name>
    <dbReference type="NCBI Taxonomy" id="2484945"/>
    <lineage>
        <taxon>Bacteria</taxon>
        <taxon>Pseudomonadati</taxon>
        <taxon>Spirochaetota</taxon>
        <taxon>Spirochaetia</taxon>
        <taxon>Leptospirales</taxon>
        <taxon>Leptospiraceae</taxon>
        <taxon>Leptospira</taxon>
    </lineage>
</organism>
<evidence type="ECO:0000313" key="3">
    <source>
        <dbReference type="Proteomes" id="UP000297693"/>
    </source>
</evidence>
<gene>
    <name evidence="2" type="ORF">EHQ58_11680</name>
</gene>
<sequence>MYRFSSIFILFAITTLNATSIWIAEGLPYAKEAKECYVNLQSASFVGQLSRSVAEFADKEIAEYATDSTNARLGSVICLRKFLNTKDDREELARSFENSAFRESHLSRIERKILLNSDREFHLTPVEAKLVEEYYATRIALVSEIRERTIAAIQMEDEEWKDEAKNFREELKARYGALLRERERFLFSLSVESRASYLTYLKQFTEK</sequence>
<dbReference type="Proteomes" id="UP000297693">
    <property type="component" value="Unassembled WGS sequence"/>
</dbReference>
<keyword evidence="3" id="KW-1185">Reference proteome</keyword>
<dbReference type="EMBL" id="RQGD01000034">
    <property type="protein sequence ID" value="TGL58045.1"/>
    <property type="molecule type" value="Genomic_DNA"/>
</dbReference>
<dbReference type="RefSeq" id="WP_135624064.1">
    <property type="nucleotide sequence ID" value="NZ_RQGD01000034.1"/>
</dbReference>
<reference evidence="2" key="1">
    <citation type="journal article" date="2019" name="PLoS Negl. Trop. Dis.">
        <title>Revisiting the worldwide diversity of Leptospira species in the environment.</title>
        <authorList>
            <person name="Vincent A.T."/>
            <person name="Schiettekatte O."/>
            <person name="Bourhy P."/>
            <person name="Veyrier F.J."/>
            <person name="Picardeau M."/>
        </authorList>
    </citation>
    <scope>NUCLEOTIDE SEQUENCE [LARGE SCALE GENOMIC DNA]</scope>
    <source>
        <strain evidence="2">201702476</strain>
    </source>
</reference>
<evidence type="ECO:0000313" key="2">
    <source>
        <dbReference type="EMBL" id="TGL58045.1"/>
    </source>
</evidence>
<feature type="coiled-coil region" evidence="1">
    <location>
        <begin position="150"/>
        <end position="181"/>
    </location>
</feature>
<keyword evidence="1" id="KW-0175">Coiled coil</keyword>
<accession>A0A4R9K1R0</accession>
<dbReference type="OrthoDB" id="338508at2"/>
<protein>
    <submittedName>
        <fullName evidence="2">Uncharacterized protein</fullName>
    </submittedName>
</protein>
<proteinExistence type="predicted"/>
<dbReference type="AlphaFoldDB" id="A0A4R9K1R0"/>
<evidence type="ECO:0000256" key="1">
    <source>
        <dbReference type="SAM" id="Coils"/>
    </source>
</evidence>
<name>A0A4R9K1R0_9LEPT</name>
<comment type="caution">
    <text evidence="2">The sequence shown here is derived from an EMBL/GenBank/DDBJ whole genome shotgun (WGS) entry which is preliminary data.</text>
</comment>